<evidence type="ECO:0000313" key="4">
    <source>
        <dbReference type="EMBL" id="MDA7417649.1"/>
    </source>
</evidence>
<feature type="DNA-binding region" description="H-T-H motif" evidence="2">
    <location>
        <begin position="37"/>
        <end position="56"/>
    </location>
</feature>
<dbReference type="SUPFAM" id="SSF48498">
    <property type="entry name" value="Tetracyclin repressor-like, C-terminal domain"/>
    <property type="match status" value="1"/>
</dbReference>
<dbReference type="GO" id="GO:0000976">
    <property type="term" value="F:transcription cis-regulatory region binding"/>
    <property type="evidence" value="ECO:0007669"/>
    <property type="project" value="TreeGrafter"/>
</dbReference>
<evidence type="ECO:0000256" key="1">
    <source>
        <dbReference type="ARBA" id="ARBA00023125"/>
    </source>
</evidence>
<keyword evidence="1 2" id="KW-0238">DNA-binding</keyword>
<dbReference type="InterPro" id="IPR036271">
    <property type="entry name" value="Tet_transcr_reg_TetR-rel_C_sf"/>
</dbReference>
<accession>A0AAE3T005</accession>
<comment type="caution">
    <text evidence="4">The sequence shown here is derived from an EMBL/GenBank/DDBJ whole genome shotgun (WGS) entry which is preliminary data.</text>
</comment>
<evidence type="ECO:0000256" key="2">
    <source>
        <dbReference type="PROSITE-ProRule" id="PRU00335"/>
    </source>
</evidence>
<organism evidence="4 5">
    <name type="scientific">Xenophilus arseniciresistens</name>
    <dbReference type="NCBI Taxonomy" id="1283306"/>
    <lineage>
        <taxon>Bacteria</taxon>
        <taxon>Pseudomonadati</taxon>
        <taxon>Pseudomonadota</taxon>
        <taxon>Betaproteobacteria</taxon>
        <taxon>Burkholderiales</taxon>
        <taxon>Comamonadaceae</taxon>
        <taxon>Xenophilus</taxon>
    </lineage>
</organism>
<feature type="domain" description="HTH tetR-type" evidence="3">
    <location>
        <begin position="15"/>
        <end position="74"/>
    </location>
</feature>
<dbReference type="RefSeq" id="WP_271428892.1">
    <property type="nucleotide sequence ID" value="NZ_JAQIPB010000007.1"/>
</dbReference>
<gene>
    <name evidence="4" type="ORF">PGB34_14900</name>
</gene>
<protein>
    <submittedName>
        <fullName evidence="4">TetR family transcriptional regulator</fullName>
    </submittedName>
</protein>
<name>A0AAE3T005_9BURK</name>
<dbReference type="PANTHER" id="PTHR30055:SF223">
    <property type="entry name" value="HTH-TYPE TRANSCRIPTIONAL REGULATOR UIDR"/>
    <property type="match status" value="1"/>
</dbReference>
<dbReference type="Gene3D" id="1.10.357.10">
    <property type="entry name" value="Tetracycline Repressor, domain 2"/>
    <property type="match status" value="1"/>
</dbReference>
<dbReference type="AlphaFoldDB" id="A0AAE3T005"/>
<dbReference type="Pfam" id="PF00440">
    <property type="entry name" value="TetR_N"/>
    <property type="match status" value="1"/>
</dbReference>
<dbReference type="SUPFAM" id="SSF46689">
    <property type="entry name" value="Homeodomain-like"/>
    <property type="match status" value="1"/>
</dbReference>
<keyword evidence="5" id="KW-1185">Reference proteome</keyword>
<proteinExistence type="predicted"/>
<dbReference type="InterPro" id="IPR001647">
    <property type="entry name" value="HTH_TetR"/>
</dbReference>
<reference evidence="4" key="1">
    <citation type="submission" date="2023-01" db="EMBL/GenBank/DDBJ databases">
        <title>Xenophilus mangrovi sp. nov., isolated from soil of Mangrove nature reserve.</title>
        <authorList>
            <person name="Xu S."/>
            <person name="Liu Z."/>
            <person name="Xu Y."/>
        </authorList>
    </citation>
    <scope>NUCLEOTIDE SEQUENCE</scope>
    <source>
        <strain evidence="4">YW8</strain>
    </source>
</reference>
<evidence type="ECO:0000259" key="3">
    <source>
        <dbReference type="PROSITE" id="PS50977"/>
    </source>
</evidence>
<dbReference type="Proteomes" id="UP001212602">
    <property type="component" value="Unassembled WGS sequence"/>
</dbReference>
<evidence type="ECO:0000313" key="5">
    <source>
        <dbReference type="Proteomes" id="UP001212602"/>
    </source>
</evidence>
<dbReference type="PRINTS" id="PR00455">
    <property type="entry name" value="HTHTETR"/>
</dbReference>
<dbReference type="PROSITE" id="PS50977">
    <property type="entry name" value="HTH_TETR_2"/>
    <property type="match status" value="1"/>
</dbReference>
<dbReference type="InterPro" id="IPR050109">
    <property type="entry name" value="HTH-type_TetR-like_transc_reg"/>
</dbReference>
<sequence>MSEASPDRSLRTDAQLRRLALLDAAAAVFSEQGVNAPLELVIERAGVGRATLYRNFPDRGALMQALMGRNLDRIEEEAQRLAERDDGLFELLAFMAQRIADSAPITDYWRAIDREHPLVREAQARLGRMVRPLIQRAVSAGRCRADFVESDFVLAVGMVGALLRGHTLQQRRRMGRRALELLLDGLRLREARS</sequence>
<dbReference type="EMBL" id="JAQIPB010000007">
    <property type="protein sequence ID" value="MDA7417649.1"/>
    <property type="molecule type" value="Genomic_DNA"/>
</dbReference>
<dbReference type="PANTHER" id="PTHR30055">
    <property type="entry name" value="HTH-TYPE TRANSCRIPTIONAL REGULATOR RUTR"/>
    <property type="match status" value="1"/>
</dbReference>
<dbReference type="InterPro" id="IPR009057">
    <property type="entry name" value="Homeodomain-like_sf"/>
</dbReference>
<dbReference type="GO" id="GO:0003700">
    <property type="term" value="F:DNA-binding transcription factor activity"/>
    <property type="evidence" value="ECO:0007669"/>
    <property type="project" value="TreeGrafter"/>
</dbReference>